<dbReference type="SUPFAM" id="SSF53955">
    <property type="entry name" value="Lysozyme-like"/>
    <property type="match status" value="1"/>
</dbReference>
<reference evidence="4" key="1">
    <citation type="submission" date="2017-02" db="EMBL/GenBank/DDBJ databases">
        <authorList>
            <person name="Varghese N."/>
            <person name="Submissions S."/>
        </authorList>
    </citation>
    <scope>NUCLEOTIDE SEQUENCE [LARGE SCALE GENOMIC DNA]</scope>
    <source>
        <strain evidence="4">ATCC 35199</strain>
    </source>
</reference>
<dbReference type="InterPro" id="IPR008258">
    <property type="entry name" value="Transglycosylase_SLT_dom_1"/>
</dbReference>
<dbReference type="EMBL" id="FUYN01000002">
    <property type="protein sequence ID" value="SKB38014.1"/>
    <property type="molecule type" value="Genomic_DNA"/>
</dbReference>
<name>A0A1T5ASK8_9FIRM</name>
<evidence type="ECO:0000256" key="1">
    <source>
        <dbReference type="SAM" id="SignalP"/>
    </source>
</evidence>
<dbReference type="AlphaFoldDB" id="A0A1T5ASK8"/>
<keyword evidence="4" id="KW-1185">Reference proteome</keyword>
<dbReference type="Gene3D" id="1.10.530.10">
    <property type="match status" value="1"/>
</dbReference>
<dbReference type="Pfam" id="PF01464">
    <property type="entry name" value="SLT"/>
    <property type="match status" value="1"/>
</dbReference>
<proteinExistence type="predicted"/>
<dbReference type="OrthoDB" id="9815002at2"/>
<dbReference type="Proteomes" id="UP000243406">
    <property type="component" value="Unassembled WGS sequence"/>
</dbReference>
<keyword evidence="1" id="KW-0732">Signal</keyword>
<gene>
    <name evidence="3" type="ORF">SAMN02745120_1159</name>
</gene>
<feature type="chain" id="PRO_5038720157" evidence="1">
    <location>
        <begin position="23"/>
        <end position="182"/>
    </location>
</feature>
<sequence length="182" mass="20204">MRKLIVVFAFILALLGSNLTYAEVQDDSIKSDDALKTFMSSKNSKLSDQALNNLMKSINKASANYNVDKELIAAVIWQESNFNPSLTYNRCIGAMQIHVNTGKAYGYTSEDLYNSDINIDFGTRYLSGHIQSYGGDVLKALSAYNQGTTRVNKGNYSTKYQSQVSAKMETIKTYVATYVASH</sequence>
<feature type="domain" description="Transglycosylase SLT" evidence="2">
    <location>
        <begin position="57"/>
        <end position="159"/>
    </location>
</feature>
<dbReference type="PANTHER" id="PTHR37423:SF2">
    <property type="entry name" value="MEMBRANE-BOUND LYTIC MUREIN TRANSGLYCOSYLASE C"/>
    <property type="match status" value="1"/>
</dbReference>
<dbReference type="PANTHER" id="PTHR37423">
    <property type="entry name" value="SOLUBLE LYTIC MUREIN TRANSGLYCOSYLASE-RELATED"/>
    <property type="match status" value="1"/>
</dbReference>
<protein>
    <submittedName>
        <fullName evidence="3">Transglycosylase SLT domain-containing protein</fullName>
    </submittedName>
</protein>
<dbReference type="RefSeq" id="WP_079589072.1">
    <property type="nucleotide sequence ID" value="NZ_CP154629.1"/>
</dbReference>
<evidence type="ECO:0000313" key="3">
    <source>
        <dbReference type="EMBL" id="SKB38014.1"/>
    </source>
</evidence>
<evidence type="ECO:0000259" key="2">
    <source>
        <dbReference type="Pfam" id="PF01464"/>
    </source>
</evidence>
<evidence type="ECO:0000313" key="4">
    <source>
        <dbReference type="Proteomes" id="UP000243406"/>
    </source>
</evidence>
<accession>A0A1T5ASK8</accession>
<dbReference type="InterPro" id="IPR023346">
    <property type="entry name" value="Lysozyme-like_dom_sf"/>
</dbReference>
<feature type="signal peptide" evidence="1">
    <location>
        <begin position="1"/>
        <end position="22"/>
    </location>
</feature>
<organism evidence="3 4">
    <name type="scientific">Acetoanaerobium noterae</name>
    <dbReference type="NCBI Taxonomy" id="745369"/>
    <lineage>
        <taxon>Bacteria</taxon>
        <taxon>Bacillati</taxon>
        <taxon>Bacillota</taxon>
        <taxon>Clostridia</taxon>
        <taxon>Peptostreptococcales</taxon>
        <taxon>Filifactoraceae</taxon>
        <taxon>Acetoanaerobium</taxon>
    </lineage>
</organism>